<keyword evidence="2" id="KW-0472">Membrane</keyword>
<keyword evidence="4" id="KW-1185">Reference proteome</keyword>
<dbReference type="EMBL" id="JAWWNJ010000016">
    <property type="protein sequence ID" value="KAK7040012.1"/>
    <property type="molecule type" value="Genomic_DNA"/>
</dbReference>
<comment type="caution">
    <text evidence="3">The sequence shown here is derived from an EMBL/GenBank/DDBJ whole genome shotgun (WGS) entry which is preliminary data.</text>
</comment>
<keyword evidence="2" id="KW-0812">Transmembrane</keyword>
<feature type="region of interest" description="Disordered" evidence="1">
    <location>
        <begin position="43"/>
        <end position="92"/>
    </location>
</feature>
<evidence type="ECO:0000256" key="2">
    <source>
        <dbReference type="SAM" id="Phobius"/>
    </source>
</evidence>
<evidence type="ECO:0000256" key="1">
    <source>
        <dbReference type="SAM" id="MobiDB-lite"/>
    </source>
</evidence>
<protein>
    <submittedName>
        <fullName evidence="3">Uncharacterized protein</fullName>
    </submittedName>
</protein>
<dbReference type="AlphaFoldDB" id="A0AAW0CMX9"/>
<gene>
    <name evidence="3" type="ORF">R3P38DRAFT_496362</name>
</gene>
<feature type="transmembrane region" description="Helical" evidence="2">
    <location>
        <begin position="97"/>
        <end position="118"/>
    </location>
</feature>
<dbReference type="CDD" id="cd12087">
    <property type="entry name" value="TM_EGFR-like"/>
    <property type="match status" value="1"/>
</dbReference>
<name>A0AAW0CMX9_9AGAR</name>
<dbReference type="Proteomes" id="UP001362999">
    <property type="component" value="Unassembled WGS sequence"/>
</dbReference>
<feature type="compositionally biased region" description="Low complexity" evidence="1">
    <location>
        <begin position="44"/>
        <end position="74"/>
    </location>
</feature>
<evidence type="ECO:0000313" key="4">
    <source>
        <dbReference type="Proteomes" id="UP001362999"/>
    </source>
</evidence>
<reference evidence="3 4" key="1">
    <citation type="journal article" date="2024" name="J Genomics">
        <title>Draft genome sequencing and assembly of Favolaschia claudopus CIRM-BRFM 2984 isolated from oak limbs.</title>
        <authorList>
            <person name="Navarro D."/>
            <person name="Drula E."/>
            <person name="Chaduli D."/>
            <person name="Cazenave R."/>
            <person name="Ahrendt S."/>
            <person name="Wang J."/>
            <person name="Lipzen A."/>
            <person name="Daum C."/>
            <person name="Barry K."/>
            <person name="Grigoriev I.V."/>
            <person name="Favel A."/>
            <person name="Rosso M.N."/>
            <person name="Martin F."/>
        </authorList>
    </citation>
    <scope>NUCLEOTIDE SEQUENCE [LARGE SCALE GENOMIC DNA]</scope>
    <source>
        <strain evidence="3 4">CIRM-BRFM 2984</strain>
    </source>
</reference>
<organism evidence="3 4">
    <name type="scientific">Favolaschia claudopus</name>
    <dbReference type="NCBI Taxonomy" id="2862362"/>
    <lineage>
        <taxon>Eukaryota</taxon>
        <taxon>Fungi</taxon>
        <taxon>Dikarya</taxon>
        <taxon>Basidiomycota</taxon>
        <taxon>Agaricomycotina</taxon>
        <taxon>Agaricomycetes</taxon>
        <taxon>Agaricomycetidae</taxon>
        <taxon>Agaricales</taxon>
        <taxon>Marasmiineae</taxon>
        <taxon>Mycenaceae</taxon>
        <taxon>Favolaschia</taxon>
    </lineage>
</organism>
<evidence type="ECO:0000313" key="3">
    <source>
        <dbReference type="EMBL" id="KAK7040012.1"/>
    </source>
</evidence>
<keyword evidence="2" id="KW-1133">Transmembrane helix</keyword>
<accession>A0AAW0CMX9</accession>
<proteinExistence type="predicted"/>
<sequence>MCFHNVTFQREPNRSILPCPQATQVFLRCPLPPLSEISTTVSTQLPSSTPQLLNSSSSTTISPSSPPATSQQIQRITSHATHSHSSRPSPKLQPGTIAGAAVGGFFFFICVGAAFLWFRHRRLRIHRQQYLRSGLAGASYINTRTISPFSLLHSTRSNEPRSLDNRKEFLALGPLPSNTQCWKSNPNLKSPPLLIIYPRAETEELPPDINLAASCISNSTTQPRGPATRCEGGHRYVANACERDGSSESGVGMGKRATAGVCLILKCLISHVRLTSSLNSSTGTQCGDTCRLCVF</sequence>